<reference evidence="1" key="1">
    <citation type="submission" date="2019-11" db="EMBL/GenBank/DDBJ databases">
        <title>Nori genome reveals adaptations in red seaweeds to the harsh intertidal environment.</title>
        <authorList>
            <person name="Wang D."/>
            <person name="Mao Y."/>
        </authorList>
    </citation>
    <scope>NUCLEOTIDE SEQUENCE</scope>
    <source>
        <tissue evidence="1">Gametophyte</tissue>
    </source>
</reference>
<dbReference type="Proteomes" id="UP000798662">
    <property type="component" value="Chromosome 1"/>
</dbReference>
<dbReference type="EMBL" id="CM020618">
    <property type="protein sequence ID" value="KAK1858147.1"/>
    <property type="molecule type" value="Genomic_DNA"/>
</dbReference>
<keyword evidence="2" id="KW-1185">Reference proteome</keyword>
<organism evidence="1 2">
    <name type="scientific">Pyropia yezoensis</name>
    <name type="common">Susabi-nori</name>
    <name type="synonym">Porphyra yezoensis</name>
    <dbReference type="NCBI Taxonomy" id="2788"/>
    <lineage>
        <taxon>Eukaryota</taxon>
        <taxon>Rhodophyta</taxon>
        <taxon>Bangiophyceae</taxon>
        <taxon>Bangiales</taxon>
        <taxon>Bangiaceae</taxon>
        <taxon>Pyropia</taxon>
    </lineage>
</organism>
<evidence type="ECO:0000313" key="1">
    <source>
        <dbReference type="EMBL" id="KAK1858147.1"/>
    </source>
</evidence>
<protein>
    <submittedName>
        <fullName evidence="1">Uncharacterized protein</fullName>
    </submittedName>
</protein>
<evidence type="ECO:0000313" key="2">
    <source>
        <dbReference type="Proteomes" id="UP000798662"/>
    </source>
</evidence>
<sequence length="282" mass="27954">MTGGGDASAGGRGGVGDGDGGEVRAVVYDDGAMLFATRLWWAAARLGIHGVAVLDGGWAAWTAADLPTEAGRVGTVTVAASSTAASPHSPPPATPTTATDDADAAVAAAATALPLLTAEDVAAGLVDAITPSPPTARSRSAARRILIDARSAAQYAGRERRGDRAGAIPGALSLPYRALLGTGGVGLASPPQLRAAFDAAGVAPLPSEERGGGGDGATVEEWGGQGPPPPLPALGVYCNGGVASTVVIFCWVLLGGTGAANYGGSWNEWGARRDLPTVRGWE</sequence>
<name>A0ACC3BKX4_PYRYE</name>
<comment type="caution">
    <text evidence="1">The sequence shown here is derived from an EMBL/GenBank/DDBJ whole genome shotgun (WGS) entry which is preliminary data.</text>
</comment>
<gene>
    <name evidence="1" type="ORF">I4F81_000759</name>
</gene>
<proteinExistence type="predicted"/>
<accession>A0ACC3BKX4</accession>